<comment type="caution">
    <text evidence="2">The sequence shown here is derived from an EMBL/GenBank/DDBJ whole genome shotgun (WGS) entry which is preliminary data.</text>
</comment>
<name>A0A562KHN1_9FLAO</name>
<accession>A0A562KHN1</accession>
<keyword evidence="1" id="KW-0812">Transmembrane</keyword>
<organism evidence="2 3">
    <name type="scientific">Flavobacterium cheniae</name>
    <dbReference type="NCBI Taxonomy" id="295428"/>
    <lineage>
        <taxon>Bacteria</taxon>
        <taxon>Pseudomonadati</taxon>
        <taxon>Bacteroidota</taxon>
        <taxon>Flavobacteriia</taxon>
        <taxon>Flavobacteriales</taxon>
        <taxon>Flavobacteriaceae</taxon>
        <taxon>Flavobacterium</taxon>
    </lineage>
</organism>
<dbReference type="AlphaFoldDB" id="A0A562KHN1"/>
<dbReference type="EMBL" id="VLKM01000005">
    <property type="protein sequence ID" value="TWH94805.1"/>
    <property type="molecule type" value="Genomic_DNA"/>
</dbReference>
<evidence type="ECO:0000313" key="2">
    <source>
        <dbReference type="EMBL" id="TWH94805.1"/>
    </source>
</evidence>
<feature type="transmembrane region" description="Helical" evidence="1">
    <location>
        <begin position="42"/>
        <end position="65"/>
    </location>
</feature>
<evidence type="ECO:0000313" key="3">
    <source>
        <dbReference type="Proteomes" id="UP000315312"/>
    </source>
</evidence>
<reference evidence="2 3" key="1">
    <citation type="journal article" date="2015" name="Stand. Genomic Sci.">
        <title>Genomic Encyclopedia of Bacterial and Archaeal Type Strains, Phase III: the genomes of soil and plant-associated and newly described type strains.</title>
        <authorList>
            <person name="Whitman W.B."/>
            <person name="Woyke T."/>
            <person name="Klenk H.P."/>
            <person name="Zhou Y."/>
            <person name="Lilburn T.G."/>
            <person name="Beck B.J."/>
            <person name="De Vos P."/>
            <person name="Vandamme P."/>
            <person name="Eisen J.A."/>
            <person name="Garrity G."/>
            <person name="Hugenholtz P."/>
            <person name="Kyrpides N.C."/>
        </authorList>
    </citation>
    <scope>NUCLEOTIDE SEQUENCE [LARGE SCALE GENOMIC DNA]</scope>
    <source>
        <strain evidence="2 3">CGMCC 1.6844</strain>
    </source>
</reference>
<feature type="transmembrane region" description="Helical" evidence="1">
    <location>
        <begin position="71"/>
        <end position="88"/>
    </location>
</feature>
<dbReference type="Proteomes" id="UP000315312">
    <property type="component" value="Unassembled WGS sequence"/>
</dbReference>
<evidence type="ECO:0000256" key="1">
    <source>
        <dbReference type="SAM" id="Phobius"/>
    </source>
</evidence>
<gene>
    <name evidence="2" type="ORF">IP97_01517</name>
</gene>
<sequence length="92" mass="11076">MKVIEFIKNNISVFSVLGIILVFIFFKIYFFYEKKGTQQDIILVYNILLIPLSLFTFILDLLFKIIIKNRIIMNIIQMLIIILTLMYFKKYI</sequence>
<keyword evidence="3" id="KW-1185">Reference proteome</keyword>
<keyword evidence="1" id="KW-0472">Membrane</keyword>
<protein>
    <submittedName>
        <fullName evidence="2">Uncharacterized protein</fullName>
    </submittedName>
</protein>
<keyword evidence="1" id="KW-1133">Transmembrane helix</keyword>
<proteinExistence type="predicted"/>
<feature type="transmembrane region" description="Helical" evidence="1">
    <location>
        <begin position="12"/>
        <end position="30"/>
    </location>
</feature>